<evidence type="ECO:0000256" key="1">
    <source>
        <dbReference type="ARBA" id="ARBA00023015"/>
    </source>
</evidence>
<dbReference type="InterPro" id="IPR036390">
    <property type="entry name" value="WH_DNA-bd_sf"/>
</dbReference>
<dbReference type="CDD" id="cd07377">
    <property type="entry name" value="WHTH_GntR"/>
    <property type="match status" value="1"/>
</dbReference>
<keyword evidence="1" id="KW-0805">Transcription regulation</keyword>
<accession>A0A3B0AC46</accession>
<keyword evidence="3" id="KW-0804">Transcription</keyword>
<dbReference type="AlphaFoldDB" id="A0A3B0AC46"/>
<dbReference type="Gene3D" id="1.10.10.10">
    <property type="entry name" value="Winged helix-like DNA-binding domain superfamily/Winged helix DNA-binding domain"/>
    <property type="match status" value="1"/>
</dbReference>
<dbReference type="EMBL" id="RBAN01000001">
    <property type="protein sequence ID" value="RKN58198.1"/>
    <property type="molecule type" value="Genomic_DNA"/>
</dbReference>
<evidence type="ECO:0000256" key="2">
    <source>
        <dbReference type="ARBA" id="ARBA00023125"/>
    </source>
</evidence>
<dbReference type="InterPro" id="IPR000524">
    <property type="entry name" value="Tscrpt_reg_HTH_GntR"/>
</dbReference>
<evidence type="ECO:0000313" key="5">
    <source>
        <dbReference type="EMBL" id="RKN58198.1"/>
    </source>
</evidence>
<organism evidence="5 6">
    <name type="scientific">Micromonospora costi</name>
    <dbReference type="NCBI Taxonomy" id="1530042"/>
    <lineage>
        <taxon>Bacteria</taxon>
        <taxon>Bacillati</taxon>
        <taxon>Actinomycetota</taxon>
        <taxon>Actinomycetes</taxon>
        <taxon>Micromonosporales</taxon>
        <taxon>Micromonosporaceae</taxon>
        <taxon>Micromonospora</taxon>
    </lineage>
</organism>
<sequence>MPARTFEPHYRRIIADIRGRVASGEWPPGYKLPSTKALAEMYEVRSATTVRQAITILIETGELYGHQGLGVFVSDRPSDR</sequence>
<proteinExistence type="predicted"/>
<dbReference type="OrthoDB" id="3575876at2"/>
<dbReference type="PANTHER" id="PTHR44846:SF16">
    <property type="entry name" value="TRANSCRIPTIONAL REGULATOR PHNF-RELATED"/>
    <property type="match status" value="1"/>
</dbReference>
<dbReference type="Proteomes" id="UP000279968">
    <property type="component" value="Unassembled WGS sequence"/>
</dbReference>
<evidence type="ECO:0000256" key="3">
    <source>
        <dbReference type="ARBA" id="ARBA00023163"/>
    </source>
</evidence>
<dbReference type="GO" id="GO:0003677">
    <property type="term" value="F:DNA binding"/>
    <property type="evidence" value="ECO:0007669"/>
    <property type="project" value="UniProtKB-KW"/>
</dbReference>
<keyword evidence="2" id="KW-0238">DNA-binding</keyword>
<evidence type="ECO:0000313" key="6">
    <source>
        <dbReference type="Proteomes" id="UP000279968"/>
    </source>
</evidence>
<dbReference type="GO" id="GO:0003700">
    <property type="term" value="F:DNA-binding transcription factor activity"/>
    <property type="evidence" value="ECO:0007669"/>
    <property type="project" value="InterPro"/>
</dbReference>
<dbReference type="PROSITE" id="PS50949">
    <property type="entry name" value="HTH_GNTR"/>
    <property type="match status" value="1"/>
</dbReference>
<dbReference type="Pfam" id="PF00392">
    <property type="entry name" value="GntR"/>
    <property type="match status" value="1"/>
</dbReference>
<evidence type="ECO:0000259" key="4">
    <source>
        <dbReference type="PROSITE" id="PS50949"/>
    </source>
</evidence>
<protein>
    <submittedName>
        <fullName evidence="5">GntR family transcriptional regulator</fullName>
    </submittedName>
</protein>
<feature type="domain" description="HTH gntR-type" evidence="4">
    <location>
        <begin position="7"/>
        <end position="76"/>
    </location>
</feature>
<dbReference type="InterPro" id="IPR050679">
    <property type="entry name" value="Bact_HTH_transcr_reg"/>
</dbReference>
<dbReference type="RefSeq" id="WP_120778371.1">
    <property type="nucleotide sequence ID" value="NZ_JBHLUP010000009.1"/>
</dbReference>
<dbReference type="SUPFAM" id="SSF46785">
    <property type="entry name" value="Winged helix' DNA-binding domain"/>
    <property type="match status" value="1"/>
</dbReference>
<gene>
    <name evidence="5" type="ORF">D7193_06315</name>
</gene>
<keyword evidence="6" id="KW-1185">Reference proteome</keyword>
<reference evidence="5 6" key="1">
    <citation type="journal article" date="2015" name="Int. J. Syst. Evol. Microbiol.">
        <title>Micromonospora costi sp. nov., isolated from a leaf of Costus speciosus.</title>
        <authorList>
            <person name="Thawai C."/>
        </authorList>
    </citation>
    <scope>NUCLEOTIDE SEQUENCE [LARGE SCALE GENOMIC DNA]</scope>
    <source>
        <strain evidence="5 6">CS1-12</strain>
    </source>
</reference>
<name>A0A3B0AC46_9ACTN</name>
<dbReference type="SMART" id="SM00345">
    <property type="entry name" value="HTH_GNTR"/>
    <property type="match status" value="1"/>
</dbReference>
<dbReference type="InterPro" id="IPR036388">
    <property type="entry name" value="WH-like_DNA-bd_sf"/>
</dbReference>
<dbReference type="PANTHER" id="PTHR44846">
    <property type="entry name" value="MANNOSYL-D-GLYCERATE TRANSPORT/METABOLISM SYSTEM REPRESSOR MNGR-RELATED"/>
    <property type="match status" value="1"/>
</dbReference>
<comment type="caution">
    <text evidence="5">The sequence shown here is derived from an EMBL/GenBank/DDBJ whole genome shotgun (WGS) entry which is preliminary data.</text>
</comment>